<dbReference type="EMBL" id="OMOQ01000001">
    <property type="protein sequence ID" value="SPH17429.1"/>
    <property type="molecule type" value="Genomic_DNA"/>
</dbReference>
<dbReference type="SUPFAM" id="SSF46894">
    <property type="entry name" value="C-terminal effector domain of the bipartite response regulators"/>
    <property type="match status" value="1"/>
</dbReference>
<dbReference type="AlphaFoldDB" id="A0A2R8B488"/>
<proteinExistence type="predicted"/>
<dbReference type="InterPro" id="IPR036693">
    <property type="entry name" value="TF_LuxR_autoind-bd_dom_sf"/>
</dbReference>
<dbReference type="PROSITE" id="PS50043">
    <property type="entry name" value="HTH_LUXR_2"/>
    <property type="match status" value="1"/>
</dbReference>
<dbReference type="InterPro" id="IPR016032">
    <property type="entry name" value="Sig_transdc_resp-reg_C-effctor"/>
</dbReference>
<evidence type="ECO:0000256" key="1">
    <source>
        <dbReference type="ARBA" id="ARBA00023015"/>
    </source>
</evidence>
<dbReference type="Gene3D" id="3.30.450.80">
    <property type="entry name" value="Transcription factor LuxR-like, autoinducer-binding domain"/>
    <property type="match status" value="1"/>
</dbReference>
<feature type="region of interest" description="Disordered" evidence="4">
    <location>
        <begin position="1"/>
        <end position="22"/>
    </location>
</feature>
<dbReference type="Gene3D" id="1.10.10.10">
    <property type="entry name" value="Winged helix-like DNA-binding domain superfamily/Winged helix DNA-binding domain"/>
    <property type="match status" value="1"/>
</dbReference>
<evidence type="ECO:0000256" key="2">
    <source>
        <dbReference type="ARBA" id="ARBA00023125"/>
    </source>
</evidence>
<dbReference type="GO" id="GO:0003677">
    <property type="term" value="F:DNA binding"/>
    <property type="evidence" value="ECO:0007669"/>
    <property type="project" value="UniProtKB-KW"/>
</dbReference>
<evidence type="ECO:0000313" key="6">
    <source>
        <dbReference type="EMBL" id="SPH17429.1"/>
    </source>
</evidence>
<keyword evidence="7" id="KW-1185">Reference proteome</keyword>
<keyword evidence="3" id="KW-0804">Transcription</keyword>
<dbReference type="PANTHER" id="PTHR44688">
    <property type="entry name" value="DNA-BINDING TRANSCRIPTIONAL ACTIVATOR DEVR_DOSR"/>
    <property type="match status" value="1"/>
</dbReference>
<keyword evidence="2" id="KW-0238">DNA-binding</keyword>
<dbReference type="InterPro" id="IPR036388">
    <property type="entry name" value="WH-like_DNA-bd_sf"/>
</dbReference>
<evidence type="ECO:0000256" key="4">
    <source>
        <dbReference type="SAM" id="MobiDB-lite"/>
    </source>
</evidence>
<evidence type="ECO:0000313" key="7">
    <source>
        <dbReference type="Proteomes" id="UP000244924"/>
    </source>
</evidence>
<dbReference type="PRINTS" id="PR00038">
    <property type="entry name" value="HTHLUXR"/>
</dbReference>
<sequence>MVAQLRGGTQRSSLALEQKDRQMDGGARRTDFAALASAGYYIALHVGYAFPLSERNALPELWVERYTQRGFMLYDPVMRWLYENKGAVRWSAIALPDPRGILQQAARFGLRYGAAIACAPMGTEGQRSFGSFARADREFDDEEIRILESRLRRMHEATAPPTNLTRAELEALSMVKDGLLLKEIANTLGVSEGAIKQRLKNAKTKLGAKTSSHAISVAVGYGLI</sequence>
<gene>
    <name evidence="6" type="primary">sdiA</name>
    <name evidence="6" type="ORF">DEA8626_00947</name>
</gene>
<dbReference type="Pfam" id="PF00196">
    <property type="entry name" value="GerE"/>
    <property type="match status" value="1"/>
</dbReference>
<dbReference type="InterPro" id="IPR000792">
    <property type="entry name" value="Tscrpt_reg_LuxR_C"/>
</dbReference>
<evidence type="ECO:0000256" key="3">
    <source>
        <dbReference type="ARBA" id="ARBA00023163"/>
    </source>
</evidence>
<dbReference type="CDD" id="cd06170">
    <property type="entry name" value="LuxR_C_like"/>
    <property type="match status" value="1"/>
</dbReference>
<protein>
    <submittedName>
        <fullName evidence="6">Regulatory protein SdiA</fullName>
    </submittedName>
</protein>
<feature type="domain" description="HTH luxR-type" evidence="5">
    <location>
        <begin position="157"/>
        <end position="222"/>
    </location>
</feature>
<evidence type="ECO:0000259" key="5">
    <source>
        <dbReference type="PROSITE" id="PS50043"/>
    </source>
</evidence>
<dbReference type="GO" id="GO:0006355">
    <property type="term" value="P:regulation of DNA-templated transcription"/>
    <property type="evidence" value="ECO:0007669"/>
    <property type="project" value="InterPro"/>
</dbReference>
<organism evidence="6 7">
    <name type="scientific">Albidovulum aquaemixtae</name>
    <dbReference type="NCBI Taxonomy" id="1542388"/>
    <lineage>
        <taxon>Bacteria</taxon>
        <taxon>Pseudomonadati</taxon>
        <taxon>Pseudomonadota</taxon>
        <taxon>Alphaproteobacteria</taxon>
        <taxon>Rhodobacterales</taxon>
        <taxon>Paracoccaceae</taxon>
        <taxon>Albidovulum</taxon>
    </lineage>
</organism>
<accession>A0A2R8B488</accession>
<dbReference type="Proteomes" id="UP000244924">
    <property type="component" value="Unassembled WGS sequence"/>
</dbReference>
<dbReference type="Pfam" id="PF03472">
    <property type="entry name" value="Autoind_bind"/>
    <property type="match status" value="1"/>
</dbReference>
<dbReference type="InterPro" id="IPR005143">
    <property type="entry name" value="TF_LuxR_autoind-bd_dom"/>
</dbReference>
<reference evidence="6 7" key="1">
    <citation type="submission" date="2018-03" db="EMBL/GenBank/DDBJ databases">
        <authorList>
            <person name="Keele B.F."/>
        </authorList>
    </citation>
    <scope>NUCLEOTIDE SEQUENCE [LARGE SCALE GENOMIC DNA]</scope>
    <source>
        <strain evidence="6 7">CECT 8626</strain>
    </source>
</reference>
<dbReference type="SUPFAM" id="SSF75516">
    <property type="entry name" value="Pheromone-binding domain of LuxR-like quorum-sensing transcription factors"/>
    <property type="match status" value="1"/>
</dbReference>
<name>A0A2R8B488_9RHOB</name>
<dbReference type="PANTHER" id="PTHR44688:SF16">
    <property type="entry name" value="DNA-BINDING TRANSCRIPTIONAL ACTIVATOR DEVR_DOSR"/>
    <property type="match status" value="1"/>
</dbReference>
<dbReference type="SMART" id="SM00421">
    <property type="entry name" value="HTH_LUXR"/>
    <property type="match status" value="1"/>
</dbReference>
<keyword evidence="1" id="KW-0805">Transcription regulation</keyword>